<name>A0ABU1MMA2_9SPHN</name>
<dbReference type="Proteomes" id="UP001184150">
    <property type="component" value="Unassembled WGS sequence"/>
</dbReference>
<comment type="caution">
    <text evidence="1">The sequence shown here is derived from an EMBL/GenBank/DDBJ whole genome shotgun (WGS) entry which is preliminary data.</text>
</comment>
<protein>
    <recommendedName>
        <fullName evidence="3">Bacteriophage protein</fullName>
    </recommendedName>
</protein>
<evidence type="ECO:0000313" key="2">
    <source>
        <dbReference type="Proteomes" id="UP001184150"/>
    </source>
</evidence>
<evidence type="ECO:0008006" key="3">
    <source>
        <dbReference type="Google" id="ProtNLM"/>
    </source>
</evidence>
<organism evidence="1 2">
    <name type="scientific">Novosphingobium capsulatum</name>
    <dbReference type="NCBI Taxonomy" id="13688"/>
    <lineage>
        <taxon>Bacteria</taxon>
        <taxon>Pseudomonadati</taxon>
        <taxon>Pseudomonadota</taxon>
        <taxon>Alphaproteobacteria</taxon>
        <taxon>Sphingomonadales</taxon>
        <taxon>Sphingomonadaceae</taxon>
        <taxon>Novosphingobium</taxon>
    </lineage>
</organism>
<accession>A0ABU1MMA2</accession>
<dbReference type="RefSeq" id="WP_309805332.1">
    <property type="nucleotide sequence ID" value="NZ_JAVDRD010000005.1"/>
</dbReference>
<keyword evidence="2" id="KW-1185">Reference proteome</keyword>
<evidence type="ECO:0000313" key="1">
    <source>
        <dbReference type="EMBL" id="MDR6511465.1"/>
    </source>
</evidence>
<proteinExistence type="predicted"/>
<gene>
    <name evidence="1" type="ORF">J2792_002337</name>
</gene>
<dbReference type="EMBL" id="JAVDRD010000005">
    <property type="protein sequence ID" value="MDR6511465.1"/>
    <property type="molecule type" value="Genomic_DNA"/>
</dbReference>
<sequence length="197" mass="21019">MASYIDAANGLADAIAALLAPDTNGVIALTGAVAKIYVGWPDKQTLDADLKTGTAHISVWPLPGERMVSVTKADMDWVETGAALASRETQRRARAMQIGIWCNTFGARDLIGDAIEGWLADMFRLALSDGTTALVSWTGGQLIDDKQLLNLYRRDAMVMVTYSTLQTMAATPIEQTQVAMDAQVNGATIGSITLTTP</sequence>
<reference evidence="1 2" key="1">
    <citation type="submission" date="2023-07" db="EMBL/GenBank/DDBJ databases">
        <title>Sorghum-associated microbial communities from plants grown in Nebraska, USA.</title>
        <authorList>
            <person name="Schachtman D."/>
        </authorList>
    </citation>
    <scope>NUCLEOTIDE SEQUENCE [LARGE SCALE GENOMIC DNA]</scope>
    <source>
        <strain evidence="1 2">DS1027</strain>
    </source>
</reference>